<dbReference type="InterPro" id="IPR003660">
    <property type="entry name" value="HAMP_dom"/>
</dbReference>
<dbReference type="SUPFAM" id="SSF55073">
    <property type="entry name" value="Nucleotide cyclase"/>
    <property type="match status" value="1"/>
</dbReference>
<keyword evidence="3" id="KW-0812">Transmembrane</keyword>
<dbReference type="GO" id="GO:0005886">
    <property type="term" value="C:plasma membrane"/>
    <property type="evidence" value="ECO:0007669"/>
    <property type="project" value="TreeGrafter"/>
</dbReference>
<feature type="transmembrane region" description="Helical" evidence="3">
    <location>
        <begin position="53"/>
        <end position="72"/>
    </location>
</feature>
<accession>A0AA49IYW6</accession>
<dbReference type="Gene3D" id="6.10.340.10">
    <property type="match status" value="1"/>
</dbReference>
<feature type="domain" description="GGDEF" evidence="5">
    <location>
        <begin position="355"/>
        <end position="488"/>
    </location>
</feature>
<feature type="domain" description="HAMP" evidence="4">
    <location>
        <begin position="89"/>
        <end position="129"/>
    </location>
</feature>
<dbReference type="PROSITE" id="PS50887">
    <property type="entry name" value="GGDEF"/>
    <property type="match status" value="1"/>
</dbReference>
<dbReference type="Proteomes" id="UP001234916">
    <property type="component" value="Chromosome"/>
</dbReference>
<evidence type="ECO:0000256" key="2">
    <source>
        <dbReference type="ARBA" id="ARBA00034247"/>
    </source>
</evidence>
<dbReference type="CDD" id="cd06225">
    <property type="entry name" value="HAMP"/>
    <property type="match status" value="1"/>
</dbReference>
<evidence type="ECO:0000256" key="1">
    <source>
        <dbReference type="ARBA" id="ARBA00012528"/>
    </source>
</evidence>
<dbReference type="PROSITE" id="PS50885">
    <property type="entry name" value="HAMP"/>
    <property type="match status" value="1"/>
</dbReference>
<dbReference type="GO" id="GO:0052621">
    <property type="term" value="F:diguanylate cyclase activity"/>
    <property type="evidence" value="ECO:0007669"/>
    <property type="project" value="UniProtKB-EC"/>
</dbReference>
<dbReference type="InterPro" id="IPR029787">
    <property type="entry name" value="Nucleotide_cyclase"/>
</dbReference>
<dbReference type="EMBL" id="CP107246">
    <property type="protein sequence ID" value="WIM06358.1"/>
    <property type="molecule type" value="Genomic_DNA"/>
</dbReference>
<dbReference type="PROSITE" id="PS51257">
    <property type="entry name" value="PROKAR_LIPOPROTEIN"/>
    <property type="match status" value="1"/>
</dbReference>
<dbReference type="GO" id="GO:0007165">
    <property type="term" value="P:signal transduction"/>
    <property type="evidence" value="ECO:0007669"/>
    <property type="project" value="InterPro"/>
</dbReference>
<dbReference type="InterPro" id="IPR000160">
    <property type="entry name" value="GGDEF_dom"/>
</dbReference>
<dbReference type="NCBIfam" id="TIGR00254">
    <property type="entry name" value="GGDEF"/>
    <property type="match status" value="1"/>
</dbReference>
<dbReference type="Gene3D" id="3.30.70.270">
    <property type="match status" value="1"/>
</dbReference>
<dbReference type="PANTHER" id="PTHR45138">
    <property type="entry name" value="REGULATORY COMPONENTS OF SENSORY TRANSDUCTION SYSTEM"/>
    <property type="match status" value="1"/>
</dbReference>
<dbReference type="AlphaFoldDB" id="A0AA49IYW6"/>
<dbReference type="CDD" id="cd01949">
    <property type="entry name" value="GGDEF"/>
    <property type="match status" value="1"/>
</dbReference>
<dbReference type="KEGG" id="npv:OHM77_03460"/>
<keyword evidence="3" id="KW-1133">Transmembrane helix</keyword>
<evidence type="ECO:0000259" key="5">
    <source>
        <dbReference type="PROSITE" id="PS50887"/>
    </source>
</evidence>
<name>A0AA49IYW6_9PROT</name>
<dbReference type="InterPro" id="IPR043128">
    <property type="entry name" value="Rev_trsase/Diguanyl_cyclase"/>
</dbReference>
<dbReference type="PANTHER" id="PTHR45138:SF9">
    <property type="entry name" value="DIGUANYLATE CYCLASE DGCM-RELATED"/>
    <property type="match status" value="1"/>
</dbReference>
<organism evidence="6">
    <name type="scientific">Candidatus Nitricoxidivorans perseverans</name>
    <dbReference type="NCBI Taxonomy" id="2975601"/>
    <lineage>
        <taxon>Bacteria</taxon>
        <taxon>Pseudomonadati</taxon>
        <taxon>Pseudomonadota</taxon>
        <taxon>Betaproteobacteria</taxon>
        <taxon>Nitrosomonadales</taxon>
        <taxon>Sterolibacteriaceae</taxon>
        <taxon>Candidatus Nitricoxidivorans</taxon>
    </lineage>
</organism>
<proteinExistence type="predicted"/>
<comment type="catalytic activity">
    <reaction evidence="2">
        <text>2 GTP = 3',3'-c-di-GMP + 2 diphosphate</text>
        <dbReference type="Rhea" id="RHEA:24898"/>
        <dbReference type="ChEBI" id="CHEBI:33019"/>
        <dbReference type="ChEBI" id="CHEBI:37565"/>
        <dbReference type="ChEBI" id="CHEBI:58805"/>
        <dbReference type="EC" id="2.7.7.65"/>
    </reaction>
</comment>
<reference evidence="6" key="1">
    <citation type="journal article" date="2023" name="Nat. Microbiol.">
        <title>Enrichment and characterization of a nitric oxide-reducing microbial community in a continuous bioreactor.</title>
        <authorList>
            <person name="Garrido-Amador P."/>
            <person name="Stortenbeker N."/>
            <person name="Wessels H.J.C.T."/>
            <person name="Speth D.R."/>
            <person name="Garcia-Heredia I."/>
            <person name="Kartal B."/>
        </authorList>
    </citation>
    <scope>NUCLEOTIDE SEQUENCE</scope>
    <source>
        <strain evidence="6">MAG1</strain>
    </source>
</reference>
<dbReference type="SMART" id="SM00267">
    <property type="entry name" value="GGDEF"/>
    <property type="match status" value="1"/>
</dbReference>
<dbReference type="FunFam" id="3.30.70.270:FF:000001">
    <property type="entry name" value="Diguanylate cyclase domain protein"/>
    <property type="match status" value="1"/>
</dbReference>
<keyword evidence="3" id="KW-0472">Membrane</keyword>
<dbReference type="GO" id="GO:0043709">
    <property type="term" value="P:cell adhesion involved in single-species biofilm formation"/>
    <property type="evidence" value="ECO:0007669"/>
    <property type="project" value="TreeGrafter"/>
</dbReference>
<dbReference type="InterPro" id="IPR050469">
    <property type="entry name" value="Diguanylate_Cyclase"/>
</dbReference>
<evidence type="ECO:0000313" key="6">
    <source>
        <dbReference type="EMBL" id="WIM06358.1"/>
    </source>
</evidence>
<sequence>MMSLQTKITVFFAMLSACLIIVLVAIGLISFRQYSLAASAEHIQTATEIVRGSLILMVAAVVVFAVGAFLLLRRLIHPIVDTAGNVGIAVQRAIGGDFRTVVEVSTKDEIGQIADDMNRLLGYLGDGLNRIGCEVAQLTSHAPSCDGNLLDATVEMVKTLTQAAYFKQAIEEDETKAEIYARLSVAVEQRFGVREYSIYEVLPGRNQILPMFVDGEAQGACRWCDPQILVRNEACRARRTGHTVDSVGAPGICYSFRPPPDAGSRRHICFPVIQSGRVGSVLQLVVTDADRQRAQDLIPYISVYLREAAPVLEAKRLTETLRESNLRDPMTGLHNRRFLEESVETLVAQARRRNAHMAILMLDLDYFKMVNDTHGHDAGDAVLKSLAKVLTQSVRASDYVIRFGGEEFLMLMQDIDGGQAVMVAEKIRAAVEEMRVQVSGKVLQKTISIGIADFPGDSDTFWQTVKFADVALYHAKETGRNRVIRFKSELWSDGKEY</sequence>
<evidence type="ECO:0000259" key="4">
    <source>
        <dbReference type="PROSITE" id="PS50885"/>
    </source>
</evidence>
<dbReference type="GO" id="GO:1902201">
    <property type="term" value="P:negative regulation of bacterial-type flagellum-dependent cell motility"/>
    <property type="evidence" value="ECO:0007669"/>
    <property type="project" value="TreeGrafter"/>
</dbReference>
<protein>
    <recommendedName>
        <fullName evidence="1">diguanylate cyclase</fullName>
        <ecNumber evidence="1">2.7.7.65</ecNumber>
    </recommendedName>
</protein>
<gene>
    <name evidence="6" type="ORF">OHM77_03460</name>
</gene>
<dbReference type="EC" id="2.7.7.65" evidence="1"/>
<evidence type="ECO:0000256" key="3">
    <source>
        <dbReference type="SAM" id="Phobius"/>
    </source>
</evidence>
<dbReference type="Pfam" id="PF00990">
    <property type="entry name" value="GGDEF"/>
    <property type="match status" value="1"/>
</dbReference>